<dbReference type="PROSITE" id="PS00893">
    <property type="entry name" value="NUDIX_BOX"/>
    <property type="match status" value="1"/>
</dbReference>
<evidence type="ECO:0000313" key="9">
    <source>
        <dbReference type="Proteomes" id="UP000264056"/>
    </source>
</evidence>
<feature type="domain" description="Nudix hydrolase" evidence="3">
    <location>
        <begin position="16"/>
        <end position="146"/>
    </location>
</feature>
<dbReference type="KEGG" id="schj:DDV21_003560"/>
<proteinExistence type="inferred from homology"/>
<evidence type="ECO:0000259" key="3">
    <source>
        <dbReference type="PROSITE" id="PS51462"/>
    </source>
</evidence>
<dbReference type="RefSeq" id="WP_116878880.1">
    <property type="nucleotide sequence ID" value="NZ_CP031733.1"/>
</dbReference>
<dbReference type="InterPro" id="IPR020476">
    <property type="entry name" value="Nudix_hydrolase"/>
</dbReference>
<dbReference type="SUPFAM" id="SSF55811">
    <property type="entry name" value="Nudix"/>
    <property type="match status" value="1"/>
</dbReference>
<dbReference type="PRINTS" id="PR00502">
    <property type="entry name" value="NUDIXFAMILY"/>
</dbReference>
<protein>
    <submittedName>
        <fullName evidence="6">NUDIX domain-containing protein</fullName>
    </submittedName>
</protein>
<dbReference type="InterPro" id="IPR020084">
    <property type="entry name" value="NUDIX_hydrolase_CS"/>
</dbReference>
<dbReference type="PROSITE" id="PS51462">
    <property type="entry name" value="NUDIX"/>
    <property type="match status" value="1"/>
</dbReference>
<accession>A0A372KJI8</accession>
<reference evidence="4" key="4">
    <citation type="journal article" date="2019" name="Int. J. Syst. Evol. Microbiol.">
        <title>Streptococcus chenjunshii sp. nov. isolated from feces of Tibetan antelopes.</title>
        <authorList>
            <person name="Tian Z."/>
            <person name="Lu S."/>
            <person name="Jin D."/>
            <person name="Yang J."/>
            <person name="Pu J."/>
            <person name="Lai X.H."/>
            <person name="Bai X.N."/>
            <person name="Wu X.M."/>
            <person name="Li J."/>
            <person name="Wang S."/>
            <person name="Xu J."/>
        </authorList>
    </citation>
    <scope>NUCLEOTIDE SEQUENCE</scope>
    <source>
        <strain evidence="4">Z15</strain>
    </source>
</reference>
<dbReference type="CDD" id="cd04684">
    <property type="entry name" value="NUDIX_Hydrolase"/>
    <property type="match status" value="1"/>
</dbReference>
<reference evidence="7" key="3">
    <citation type="submission" date="2018-08" db="EMBL/GenBank/DDBJ databases">
        <title>Streptococcus chenjunshii sp. nov., isolated from stools sample of the Tibetan antelope in the Qinghai-Tibet plateau, China.</title>
        <authorList>
            <person name="Tian Z."/>
        </authorList>
    </citation>
    <scope>NUCLEOTIDE SEQUENCE [LARGE SCALE GENOMIC DNA]</scope>
    <source>
        <strain evidence="7">Z15</strain>
    </source>
</reference>
<keyword evidence="9" id="KW-1185">Reference proteome</keyword>
<evidence type="ECO:0000256" key="2">
    <source>
        <dbReference type="RuleBase" id="RU003476"/>
    </source>
</evidence>
<dbReference type="EMBL" id="CP031733">
    <property type="protein sequence ID" value="AXQ78217.1"/>
    <property type="molecule type" value="Genomic_DNA"/>
</dbReference>
<dbReference type="Proteomes" id="UP000264056">
    <property type="component" value="Unassembled WGS sequence"/>
</dbReference>
<dbReference type="AlphaFoldDB" id="A0A372KJI8"/>
<dbReference type="EMBL" id="QVQY01000036">
    <property type="protein sequence ID" value="RFU50233.1"/>
    <property type="molecule type" value="Genomic_DNA"/>
</dbReference>
<dbReference type="PANTHER" id="PTHR21340">
    <property type="entry name" value="DIADENOSINE 5,5-P1,P4-TETRAPHOSPHATE PYROPHOSPHOHYDROLASE MUTT"/>
    <property type="match status" value="1"/>
</dbReference>
<dbReference type="Proteomes" id="UP000246115">
    <property type="component" value="Chromosome"/>
</dbReference>
<evidence type="ECO:0000313" key="8">
    <source>
        <dbReference type="Proteomes" id="UP000262901"/>
    </source>
</evidence>
<dbReference type="GO" id="GO:0006754">
    <property type="term" value="P:ATP biosynthetic process"/>
    <property type="evidence" value="ECO:0007669"/>
    <property type="project" value="TreeGrafter"/>
</dbReference>
<sequence length="179" mass="20975">MTIPSFGDKKELADYKTRYGVYAVIPDKNKEAIVLVQAPNGAWFLPGGEIEAGENHKEALERELIEELGFTADIGEYLGQADEYFYSRHRDSYFYNPAYIYEVNSFQQVAAPLEDFNRVAWFTIIEAVEKLKRGSHKWGVQEWQKKYSNSLHEHFFQEKHAIIEKTRLEEDNYETDKHN</sequence>
<dbReference type="InterPro" id="IPR051325">
    <property type="entry name" value="Nudix_hydrolase_domain"/>
</dbReference>
<dbReference type="Gene3D" id="3.90.79.10">
    <property type="entry name" value="Nucleoside Triphosphate Pyrophosphohydrolase"/>
    <property type="match status" value="1"/>
</dbReference>
<dbReference type="GO" id="GO:0006167">
    <property type="term" value="P:AMP biosynthetic process"/>
    <property type="evidence" value="ECO:0007669"/>
    <property type="project" value="TreeGrafter"/>
</dbReference>
<dbReference type="PANTHER" id="PTHR21340:SF0">
    <property type="entry name" value="BIS(5'-NUCLEOSYL)-TETRAPHOSPHATASE [ASYMMETRICAL]"/>
    <property type="match status" value="1"/>
</dbReference>
<evidence type="ECO:0000313" key="5">
    <source>
        <dbReference type="EMBL" id="RFU50233.1"/>
    </source>
</evidence>
<reference evidence="6 8" key="2">
    <citation type="submission" date="2018-08" db="EMBL/GenBank/DDBJ databases">
        <title>Draft genome of Streptococcus sp. nov. Z1.</title>
        <authorList>
            <person name="Tian Z."/>
        </authorList>
    </citation>
    <scope>NUCLEOTIDE SEQUENCE [LARGE SCALE GENOMIC DNA]</scope>
    <source>
        <strain evidence="6">Z1</strain>
        <strain evidence="8">Z1(2018)</strain>
    </source>
</reference>
<evidence type="ECO:0000313" key="6">
    <source>
        <dbReference type="EMBL" id="RFU52445.1"/>
    </source>
</evidence>
<evidence type="ECO:0000256" key="1">
    <source>
        <dbReference type="ARBA" id="ARBA00022801"/>
    </source>
</evidence>
<dbReference type="Pfam" id="PF00293">
    <property type="entry name" value="NUDIX"/>
    <property type="match status" value="1"/>
</dbReference>
<dbReference type="InterPro" id="IPR000086">
    <property type="entry name" value="NUDIX_hydrolase_dom"/>
</dbReference>
<evidence type="ECO:0000313" key="7">
    <source>
        <dbReference type="Proteomes" id="UP000246115"/>
    </source>
</evidence>
<dbReference type="Proteomes" id="UP000262901">
    <property type="component" value="Unassembled WGS sequence"/>
</dbReference>
<organism evidence="6 8">
    <name type="scientific">Streptococcus chenjunshii</name>
    <dbReference type="NCBI Taxonomy" id="2173853"/>
    <lineage>
        <taxon>Bacteria</taxon>
        <taxon>Bacillati</taxon>
        <taxon>Bacillota</taxon>
        <taxon>Bacilli</taxon>
        <taxon>Lactobacillales</taxon>
        <taxon>Streptococcaceae</taxon>
        <taxon>Streptococcus</taxon>
    </lineage>
</organism>
<dbReference type="OrthoDB" id="9816040at2"/>
<dbReference type="GO" id="GO:0004081">
    <property type="term" value="F:bis(5'-nucleosyl)-tetraphosphatase (asymmetrical) activity"/>
    <property type="evidence" value="ECO:0007669"/>
    <property type="project" value="TreeGrafter"/>
</dbReference>
<name>A0A372KJI8_9STRE</name>
<comment type="similarity">
    <text evidence="2">Belongs to the Nudix hydrolase family.</text>
</comment>
<evidence type="ECO:0000313" key="4">
    <source>
        <dbReference type="EMBL" id="AXQ78217.1"/>
    </source>
</evidence>
<accession>A0A346NB22</accession>
<dbReference type="InterPro" id="IPR015797">
    <property type="entry name" value="NUDIX_hydrolase-like_dom_sf"/>
</dbReference>
<keyword evidence="1 2" id="KW-0378">Hydrolase</keyword>
<reference evidence="5 9" key="1">
    <citation type="submission" date="2018-08" db="EMBL/GenBank/DDBJ databases">
        <title>Draft genome of Streptococcus sp .nov. Z2.</title>
        <authorList>
            <person name="Tian Z."/>
        </authorList>
    </citation>
    <scope>NUCLEOTIDE SEQUENCE [LARGE SCALE GENOMIC DNA]</scope>
    <source>
        <strain evidence="5 9">Z2</strain>
    </source>
</reference>
<dbReference type="EMBL" id="QVQZ01000033">
    <property type="protein sequence ID" value="RFU52445.1"/>
    <property type="molecule type" value="Genomic_DNA"/>
</dbReference>
<gene>
    <name evidence="4" type="ORF">DDV21_003560</name>
    <name evidence="5" type="ORF">DDV22_09655</name>
    <name evidence="6" type="ORF">DDV23_09570</name>
</gene>